<dbReference type="InterPro" id="IPR010979">
    <property type="entry name" value="Ribosomal_uS13-like_H2TH"/>
</dbReference>
<dbReference type="Pfam" id="PF00416">
    <property type="entry name" value="Ribosomal_S13"/>
    <property type="match status" value="1"/>
</dbReference>
<dbReference type="AlphaFoldDB" id="A0A1F5ZAJ5"/>
<protein>
    <recommendedName>
        <fullName evidence="6 7">Small ribosomal subunit protein uS13</fullName>
    </recommendedName>
</protein>
<evidence type="ECO:0000256" key="5">
    <source>
        <dbReference type="ARBA" id="ARBA00023274"/>
    </source>
</evidence>
<dbReference type="Proteomes" id="UP000176854">
    <property type="component" value="Unassembled WGS sequence"/>
</dbReference>
<comment type="function">
    <text evidence="7">Located at the top of the head of the 30S subunit, it contacts several helices of the 16S rRNA. In the 70S ribosome it contacts the 23S rRNA (bridge B1a) and protein L5 of the 50S subunit (bridge B1b), connecting the 2 subunits; these bridges are implicated in subunit movement. Contacts the tRNAs in the A and P-sites.</text>
</comment>
<dbReference type="NCBIfam" id="TIGR03631">
    <property type="entry name" value="uS13_bact"/>
    <property type="match status" value="1"/>
</dbReference>
<dbReference type="HAMAP" id="MF_01315">
    <property type="entry name" value="Ribosomal_uS13"/>
    <property type="match status" value="1"/>
</dbReference>
<comment type="caution">
    <text evidence="9">The sequence shown here is derived from an EMBL/GenBank/DDBJ whole genome shotgun (WGS) entry which is preliminary data.</text>
</comment>
<proteinExistence type="inferred from homology"/>
<keyword evidence="5 7" id="KW-0687">Ribonucleoprotein</keyword>
<evidence type="ECO:0000256" key="8">
    <source>
        <dbReference type="RuleBase" id="RU003830"/>
    </source>
</evidence>
<organism evidence="9 10">
    <name type="scientific">Candidatus Gottesmanbacteria bacterium RBG_16_43_7</name>
    <dbReference type="NCBI Taxonomy" id="1798373"/>
    <lineage>
        <taxon>Bacteria</taxon>
        <taxon>Candidatus Gottesmaniibacteriota</taxon>
    </lineage>
</organism>
<comment type="similarity">
    <text evidence="1 7 8">Belongs to the universal ribosomal protein uS13 family.</text>
</comment>
<dbReference type="GO" id="GO:0000049">
    <property type="term" value="F:tRNA binding"/>
    <property type="evidence" value="ECO:0007669"/>
    <property type="project" value="UniProtKB-UniRule"/>
</dbReference>
<dbReference type="GO" id="GO:0019843">
    <property type="term" value="F:rRNA binding"/>
    <property type="evidence" value="ECO:0007669"/>
    <property type="project" value="UniProtKB-UniRule"/>
</dbReference>
<evidence type="ECO:0000256" key="3">
    <source>
        <dbReference type="ARBA" id="ARBA00022884"/>
    </source>
</evidence>
<dbReference type="EMBL" id="MFJC01000023">
    <property type="protein sequence ID" value="OGG09334.1"/>
    <property type="molecule type" value="Genomic_DNA"/>
</dbReference>
<dbReference type="Gene3D" id="1.10.8.50">
    <property type="match status" value="1"/>
</dbReference>
<keyword evidence="2 7" id="KW-0699">rRNA-binding</keyword>
<dbReference type="GO" id="GO:0005829">
    <property type="term" value="C:cytosol"/>
    <property type="evidence" value="ECO:0007669"/>
    <property type="project" value="TreeGrafter"/>
</dbReference>
<dbReference type="InterPro" id="IPR001892">
    <property type="entry name" value="Ribosomal_uS13"/>
</dbReference>
<evidence type="ECO:0000256" key="6">
    <source>
        <dbReference type="ARBA" id="ARBA00035166"/>
    </source>
</evidence>
<gene>
    <name evidence="7" type="primary">rpsM</name>
    <name evidence="9" type="ORF">A2154_03310</name>
</gene>
<evidence type="ECO:0000313" key="10">
    <source>
        <dbReference type="Proteomes" id="UP000176854"/>
    </source>
</evidence>
<keyword evidence="4 7" id="KW-0689">Ribosomal protein</keyword>
<dbReference type="PIRSF" id="PIRSF002134">
    <property type="entry name" value="Ribosomal_S13"/>
    <property type="match status" value="1"/>
</dbReference>
<dbReference type="PROSITE" id="PS50159">
    <property type="entry name" value="RIBOSOMAL_S13_2"/>
    <property type="match status" value="1"/>
</dbReference>
<dbReference type="GO" id="GO:0003735">
    <property type="term" value="F:structural constituent of ribosome"/>
    <property type="evidence" value="ECO:0007669"/>
    <property type="project" value="InterPro"/>
</dbReference>
<evidence type="ECO:0000256" key="4">
    <source>
        <dbReference type="ARBA" id="ARBA00022980"/>
    </source>
</evidence>
<evidence type="ECO:0000313" key="9">
    <source>
        <dbReference type="EMBL" id="OGG09334.1"/>
    </source>
</evidence>
<dbReference type="GO" id="GO:0006412">
    <property type="term" value="P:translation"/>
    <property type="evidence" value="ECO:0007669"/>
    <property type="project" value="UniProtKB-UniRule"/>
</dbReference>
<evidence type="ECO:0000256" key="1">
    <source>
        <dbReference type="ARBA" id="ARBA00008080"/>
    </source>
</evidence>
<dbReference type="STRING" id="1798373.A2154_03310"/>
<dbReference type="SUPFAM" id="SSF46946">
    <property type="entry name" value="S13-like H2TH domain"/>
    <property type="match status" value="1"/>
</dbReference>
<accession>A0A1F5ZAJ5</accession>
<dbReference type="InterPro" id="IPR027437">
    <property type="entry name" value="Rbsml_uS13_C"/>
</dbReference>
<dbReference type="FunFam" id="1.10.8.50:FF:000001">
    <property type="entry name" value="30S ribosomal protein S13"/>
    <property type="match status" value="1"/>
</dbReference>
<name>A0A1F5ZAJ5_9BACT</name>
<sequence length="138" mass="15717">MARISGVEIPSDKRIDIALTYIYGIGRVNSYTVLKKASIDAARRVNTLTDEELNRITKIIDKEFMVEGDLRQQIHASIKRLKEIGSYRGLRHMKALPARGQRTRSNARTKRGKRITIGAMKKDDRAKLDVKQPAEVKK</sequence>
<dbReference type="InterPro" id="IPR019980">
    <property type="entry name" value="Ribosomal_uS13_bac-type"/>
</dbReference>
<evidence type="ECO:0000256" key="7">
    <source>
        <dbReference type="HAMAP-Rule" id="MF_01315"/>
    </source>
</evidence>
<dbReference type="GO" id="GO:0015935">
    <property type="term" value="C:small ribosomal subunit"/>
    <property type="evidence" value="ECO:0007669"/>
    <property type="project" value="TreeGrafter"/>
</dbReference>
<dbReference type="PANTHER" id="PTHR10871">
    <property type="entry name" value="30S RIBOSOMAL PROTEIN S13/40S RIBOSOMAL PROTEIN S18"/>
    <property type="match status" value="1"/>
</dbReference>
<comment type="subunit">
    <text evidence="7">Part of the 30S ribosomal subunit. Forms a loose heterodimer with protein S19. Forms two bridges to the 50S subunit in the 70S ribosome.</text>
</comment>
<dbReference type="Gene3D" id="4.10.910.10">
    <property type="entry name" value="30s ribosomal protein s13, domain 2"/>
    <property type="match status" value="1"/>
</dbReference>
<keyword evidence="3 7" id="KW-0694">RNA-binding</keyword>
<dbReference type="PANTHER" id="PTHR10871:SF1">
    <property type="entry name" value="SMALL RIBOSOMAL SUBUNIT PROTEIN US13M"/>
    <property type="match status" value="1"/>
</dbReference>
<evidence type="ECO:0000256" key="2">
    <source>
        <dbReference type="ARBA" id="ARBA00022730"/>
    </source>
</evidence>
<reference evidence="9 10" key="1">
    <citation type="journal article" date="2016" name="Nat. Commun.">
        <title>Thousands of microbial genomes shed light on interconnected biogeochemical processes in an aquifer system.</title>
        <authorList>
            <person name="Anantharaman K."/>
            <person name="Brown C.T."/>
            <person name="Hug L.A."/>
            <person name="Sharon I."/>
            <person name="Castelle C.J."/>
            <person name="Probst A.J."/>
            <person name="Thomas B.C."/>
            <person name="Singh A."/>
            <person name="Wilkins M.J."/>
            <person name="Karaoz U."/>
            <person name="Brodie E.L."/>
            <person name="Williams K.H."/>
            <person name="Hubbard S.S."/>
            <person name="Banfield J.F."/>
        </authorList>
    </citation>
    <scope>NUCLEOTIDE SEQUENCE [LARGE SCALE GENOMIC DNA]</scope>
</reference>
<keyword evidence="7" id="KW-0820">tRNA-binding</keyword>